<feature type="domain" description="Cadherin" evidence="10">
    <location>
        <begin position="57"/>
        <end position="145"/>
    </location>
</feature>
<dbReference type="GO" id="GO:0005912">
    <property type="term" value="C:adherens junction"/>
    <property type="evidence" value="ECO:0007669"/>
    <property type="project" value="TreeGrafter"/>
</dbReference>
<dbReference type="InterPro" id="IPR015919">
    <property type="entry name" value="Cadherin-like_sf"/>
</dbReference>
<dbReference type="GO" id="GO:0044331">
    <property type="term" value="P:cell-cell adhesion mediated by cadherin"/>
    <property type="evidence" value="ECO:0007669"/>
    <property type="project" value="TreeGrafter"/>
</dbReference>
<evidence type="ECO:0000256" key="7">
    <source>
        <dbReference type="ARBA" id="ARBA00023136"/>
    </source>
</evidence>
<evidence type="ECO:0000256" key="6">
    <source>
        <dbReference type="ARBA" id="ARBA00022989"/>
    </source>
</evidence>
<dbReference type="CDD" id="cd11304">
    <property type="entry name" value="Cadherin_repeat"/>
    <property type="match status" value="3"/>
</dbReference>
<dbReference type="GO" id="GO:0007043">
    <property type="term" value="P:cell-cell junction assembly"/>
    <property type="evidence" value="ECO:0007669"/>
    <property type="project" value="TreeGrafter"/>
</dbReference>
<keyword evidence="5 8" id="KW-0106">Calcium</keyword>
<dbReference type="Pfam" id="PF00028">
    <property type="entry name" value="Cadherin"/>
    <property type="match status" value="1"/>
</dbReference>
<feature type="domain" description="Cadherin" evidence="10">
    <location>
        <begin position="318"/>
        <end position="414"/>
    </location>
</feature>
<dbReference type="GO" id="GO:0016339">
    <property type="term" value="P:calcium-dependent cell-cell adhesion via plasma membrane cell adhesion molecules"/>
    <property type="evidence" value="ECO:0007669"/>
    <property type="project" value="TreeGrafter"/>
</dbReference>
<evidence type="ECO:0000256" key="2">
    <source>
        <dbReference type="ARBA" id="ARBA00022692"/>
    </source>
</evidence>
<protein>
    <recommendedName>
        <fullName evidence="10">Cadherin domain-containing protein</fullName>
    </recommendedName>
</protein>
<dbReference type="GO" id="GO:0016477">
    <property type="term" value="P:cell migration"/>
    <property type="evidence" value="ECO:0007669"/>
    <property type="project" value="TreeGrafter"/>
</dbReference>
<dbReference type="PROSITE" id="PS50268">
    <property type="entry name" value="CADHERIN_2"/>
    <property type="match status" value="3"/>
</dbReference>
<evidence type="ECO:0000256" key="3">
    <source>
        <dbReference type="ARBA" id="ARBA00022729"/>
    </source>
</evidence>
<keyword evidence="2" id="KW-0812">Transmembrane</keyword>
<evidence type="ECO:0000256" key="9">
    <source>
        <dbReference type="SAM" id="MobiDB-lite"/>
    </source>
</evidence>
<dbReference type="GO" id="GO:0016342">
    <property type="term" value="C:catenin complex"/>
    <property type="evidence" value="ECO:0007669"/>
    <property type="project" value="TreeGrafter"/>
</dbReference>
<proteinExistence type="predicted"/>
<evidence type="ECO:0000256" key="4">
    <source>
        <dbReference type="ARBA" id="ARBA00022737"/>
    </source>
</evidence>
<dbReference type="EMBL" id="OZ035829">
    <property type="protein sequence ID" value="CAL1611178.1"/>
    <property type="molecule type" value="Genomic_DNA"/>
</dbReference>
<dbReference type="PRINTS" id="PR00205">
    <property type="entry name" value="CADHERIN"/>
</dbReference>
<dbReference type="GO" id="GO:0008013">
    <property type="term" value="F:beta-catenin binding"/>
    <property type="evidence" value="ECO:0007669"/>
    <property type="project" value="TreeGrafter"/>
</dbReference>
<dbReference type="GO" id="GO:0007156">
    <property type="term" value="P:homophilic cell adhesion via plasma membrane adhesion molecules"/>
    <property type="evidence" value="ECO:0007669"/>
    <property type="project" value="InterPro"/>
</dbReference>
<dbReference type="GO" id="GO:0045296">
    <property type="term" value="F:cadherin binding"/>
    <property type="evidence" value="ECO:0007669"/>
    <property type="project" value="TreeGrafter"/>
</dbReference>
<dbReference type="SMART" id="SM00112">
    <property type="entry name" value="CA"/>
    <property type="match status" value="3"/>
</dbReference>
<feature type="region of interest" description="Disordered" evidence="9">
    <location>
        <begin position="393"/>
        <end position="412"/>
    </location>
</feature>
<organism evidence="11 12">
    <name type="scientific">Knipowitschia caucasica</name>
    <name type="common">Caucasian dwarf goby</name>
    <name type="synonym">Pomatoschistus caucasicus</name>
    <dbReference type="NCBI Taxonomy" id="637954"/>
    <lineage>
        <taxon>Eukaryota</taxon>
        <taxon>Metazoa</taxon>
        <taxon>Chordata</taxon>
        <taxon>Craniata</taxon>
        <taxon>Vertebrata</taxon>
        <taxon>Euteleostomi</taxon>
        <taxon>Actinopterygii</taxon>
        <taxon>Neopterygii</taxon>
        <taxon>Teleostei</taxon>
        <taxon>Neoteleostei</taxon>
        <taxon>Acanthomorphata</taxon>
        <taxon>Gobiaria</taxon>
        <taxon>Gobiiformes</taxon>
        <taxon>Gobioidei</taxon>
        <taxon>Gobiidae</taxon>
        <taxon>Gobiinae</taxon>
        <taxon>Knipowitschia</taxon>
    </lineage>
</organism>
<dbReference type="InterPro" id="IPR002126">
    <property type="entry name" value="Cadherin-like_dom"/>
</dbReference>
<dbReference type="Gene3D" id="2.60.40.60">
    <property type="entry name" value="Cadherins"/>
    <property type="match status" value="3"/>
</dbReference>
<dbReference type="PANTHER" id="PTHR24027:SF422">
    <property type="entry name" value="CADHERIN DOMAIN-CONTAINING PROTEIN"/>
    <property type="match status" value="1"/>
</dbReference>
<keyword evidence="12" id="KW-1185">Reference proteome</keyword>
<evidence type="ECO:0000259" key="10">
    <source>
        <dbReference type="PROSITE" id="PS50268"/>
    </source>
</evidence>
<dbReference type="GO" id="GO:0000902">
    <property type="term" value="P:cell morphogenesis"/>
    <property type="evidence" value="ECO:0007669"/>
    <property type="project" value="TreeGrafter"/>
</dbReference>
<comment type="subcellular location">
    <subcellularLocation>
        <location evidence="1">Membrane</location>
        <topology evidence="1">Single-pass membrane protein</topology>
    </subcellularLocation>
</comment>
<dbReference type="InterPro" id="IPR039808">
    <property type="entry name" value="Cadherin"/>
</dbReference>
<gene>
    <name evidence="11" type="ORF">KC01_LOCUS37634</name>
</gene>
<dbReference type="SUPFAM" id="SSF49313">
    <property type="entry name" value="Cadherin-like"/>
    <property type="match status" value="3"/>
</dbReference>
<evidence type="ECO:0000313" key="12">
    <source>
        <dbReference type="Proteomes" id="UP001497482"/>
    </source>
</evidence>
<dbReference type="GO" id="GO:0034332">
    <property type="term" value="P:adherens junction organization"/>
    <property type="evidence" value="ECO:0007669"/>
    <property type="project" value="TreeGrafter"/>
</dbReference>
<evidence type="ECO:0000256" key="1">
    <source>
        <dbReference type="ARBA" id="ARBA00004167"/>
    </source>
</evidence>
<keyword evidence="6" id="KW-1133">Transmembrane helix</keyword>
<keyword evidence="7" id="KW-0472">Membrane</keyword>
<evidence type="ECO:0000256" key="8">
    <source>
        <dbReference type="PROSITE-ProRule" id="PRU00043"/>
    </source>
</evidence>
<dbReference type="GO" id="GO:0005509">
    <property type="term" value="F:calcium ion binding"/>
    <property type="evidence" value="ECO:0007669"/>
    <property type="project" value="UniProtKB-UniRule"/>
</dbReference>
<evidence type="ECO:0000256" key="5">
    <source>
        <dbReference type="ARBA" id="ARBA00022837"/>
    </source>
</evidence>
<reference evidence="11 12" key="1">
    <citation type="submission" date="2024-04" db="EMBL/GenBank/DDBJ databases">
        <authorList>
            <person name="Waldvogel A.-M."/>
            <person name="Schoenle A."/>
        </authorList>
    </citation>
    <scope>NUCLEOTIDE SEQUENCE [LARGE SCALE GENOMIC DNA]</scope>
</reference>
<keyword evidence="4" id="KW-0677">Repeat</keyword>
<dbReference type="Proteomes" id="UP001497482">
    <property type="component" value="Chromosome 7"/>
</dbReference>
<evidence type="ECO:0000313" key="11">
    <source>
        <dbReference type="EMBL" id="CAL1611178.1"/>
    </source>
</evidence>
<accession>A0AAV2MCT4</accession>
<dbReference type="PANTHER" id="PTHR24027">
    <property type="entry name" value="CADHERIN-23"/>
    <property type="match status" value="1"/>
</dbReference>
<sequence length="441" mass="49366">MENLKDRRRGEVTPSISSERAIMTPKVHLLFLPLLFTVATGEGLQDKKGPFENTALDVPEATPVPYPIHQFELKHTVTEFRLSGEGSDDVKMSVDGWLFLQHPLNWARNDHYIIGVEALDGSTVVEGPIYVTINVLDINNHAPVFNSSEYTAVVLENSPAGVPFTRVFASDLDDPASPNARLKYSLVNQIPNKHHTAMFQINADTGAISTTPEGAQLLKAREGIQYSRGEDQSLEALKTKFDHFCSPLQNIPYEQNPFFSCVERAEIRRRTINPLEDPDYTLIVRVQDLGGESENALTGSAYVNVIVKQNLWVNPGPVTIKEHLKKSYPLSIAKVESNDANALYRLVQKERSALNFPFSISVDGDIQLTQELDREDKDGYILVVFAEDQYGNQLDPPMEIPGDRGGREDNEPQCELEENVFEIQEDELVGTKTHNDNSYKA</sequence>
<name>A0AAV2MCT4_KNICA</name>
<dbReference type="AlphaFoldDB" id="A0AAV2MCT4"/>
<feature type="compositionally biased region" description="Basic and acidic residues" evidence="9">
    <location>
        <begin position="401"/>
        <end position="410"/>
    </location>
</feature>
<keyword evidence="3" id="KW-0732">Signal</keyword>
<feature type="domain" description="Cadherin" evidence="10">
    <location>
        <begin position="146"/>
        <end position="211"/>
    </location>
</feature>